<dbReference type="PANTHER" id="PTHR10819:SF3">
    <property type="entry name" value="PHOSPHOTRIESTERASE-RELATED PROTEIN"/>
    <property type="match status" value="1"/>
</dbReference>
<organism evidence="3">
    <name type="scientific">marine sediment metagenome</name>
    <dbReference type="NCBI Taxonomy" id="412755"/>
    <lineage>
        <taxon>unclassified sequences</taxon>
        <taxon>metagenomes</taxon>
        <taxon>ecological metagenomes</taxon>
    </lineage>
</organism>
<name>A0A0F8ZHS7_9ZZZZ</name>
<dbReference type="EMBL" id="LAZR01060304">
    <property type="protein sequence ID" value="KKK65964.1"/>
    <property type="molecule type" value="Genomic_DNA"/>
</dbReference>
<dbReference type="AlphaFoldDB" id="A0A0F8ZHS7"/>
<accession>A0A0F8ZHS7</accession>
<dbReference type="GO" id="GO:0016787">
    <property type="term" value="F:hydrolase activity"/>
    <property type="evidence" value="ECO:0007669"/>
    <property type="project" value="UniProtKB-KW"/>
</dbReference>
<feature type="non-terminal residue" evidence="3">
    <location>
        <position position="217"/>
    </location>
</feature>
<dbReference type="InterPro" id="IPR001559">
    <property type="entry name" value="Phosphotriesterase"/>
</dbReference>
<evidence type="ECO:0000256" key="1">
    <source>
        <dbReference type="ARBA" id="ARBA00022723"/>
    </source>
</evidence>
<dbReference type="GO" id="GO:0008270">
    <property type="term" value="F:zinc ion binding"/>
    <property type="evidence" value="ECO:0007669"/>
    <property type="project" value="InterPro"/>
</dbReference>
<evidence type="ECO:0000313" key="3">
    <source>
        <dbReference type="EMBL" id="KKK65964.1"/>
    </source>
</evidence>
<keyword evidence="2" id="KW-0378">Hydrolase</keyword>
<comment type="caution">
    <text evidence="3">The sequence shown here is derived from an EMBL/GenBank/DDBJ whole genome shotgun (WGS) entry which is preliminary data.</text>
</comment>
<keyword evidence="1" id="KW-0479">Metal-binding</keyword>
<dbReference type="Gene3D" id="3.20.20.140">
    <property type="entry name" value="Metal-dependent hydrolases"/>
    <property type="match status" value="1"/>
</dbReference>
<reference evidence="3" key="1">
    <citation type="journal article" date="2015" name="Nature">
        <title>Complex archaea that bridge the gap between prokaryotes and eukaryotes.</title>
        <authorList>
            <person name="Spang A."/>
            <person name="Saw J.H."/>
            <person name="Jorgensen S.L."/>
            <person name="Zaremba-Niedzwiedzka K."/>
            <person name="Martijn J."/>
            <person name="Lind A.E."/>
            <person name="van Eijk R."/>
            <person name="Schleper C."/>
            <person name="Guy L."/>
            <person name="Ettema T.J."/>
        </authorList>
    </citation>
    <scope>NUCLEOTIDE SEQUENCE</scope>
</reference>
<dbReference type="Pfam" id="PF02126">
    <property type="entry name" value="PTE"/>
    <property type="match status" value="1"/>
</dbReference>
<sequence>MAEHSEPTPLLDLKTLVERPTIAIDGELYEILSPDELSIVDCHRFAAWGNRIDALMAKKALTKSEKKELGKILGDLSDKIMAGVPEALRAKLKKKGFPEGLGAHQLHPQGKLIKDYDLSGFRSLFLAGERADPDTLLWAEKNLGVPVIVHTDSKSRLALEALHLLSEAGADLSKVSICHLDSGFFEDQYYEDILKTGARIELDTFGENFCLHPNYGP</sequence>
<gene>
    <name evidence="3" type="ORF">LCGC14_2968830</name>
</gene>
<evidence type="ECO:0000256" key="2">
    <source>
        <dbReference type="ARBA" id="ARBA00022801"/>
    </source>
</evidence>
<dbReference type="SUPFAM" id="SSF51556">
    <property type="entry name" value="Metallo-dependent hydrolases"/>
    <property type="match status" value="1"/>
</dbReference>
<protein>
    <submittedName>
        <fullName evidence="3">Uncharacterized protein</fullName>
    </submittedName>
</protein>
<proteinExistence type="predicted"/>
<dbReference type="InterPro" id="IPR032466">
    <property type="entry name" value="Metal_Hydrolase"/>
</dbReference>
<dbReference type="PANTHER" id="PTHR10819">
    <property type="entry name" value="PHOSPHOTRIESTERASE-RELATED"/>
    <property type="match status" value="1"/>
</dbReference>